<evidence type="ECO:0000313" key="7">
    <source>
        <dbReference type="EMBL" id="NMM43484.1"/>
    </source>
</evidence>
<organism evidence="7 8">
    <name type="scientific">Pacificispira spongiicola</name>
    <dbReference type="NCBI Taxonomy" id="2729598"/>
    <lineage>
        <taxon>Bacteria</taxon>
        <taxon>Pseudomonadati</taxon>
        <taxon>Pseudomonadota</taxon>
        <taxon>Alphaproteobacteria</taxon>
        <taxon>Rhodospirillales</taxon>
        <taxon>Rhodospirillaceae</taxon>
        <taxon>Pacificispira</taxon>
    </lineage>
</organism>
<dbReference type="InterPro" id="IPR011009">
    <property type="entry name" value="Kinase-like_dom_sf"/>
</dbReference>
<protein>
    <submittedName>
        <fullName evidence="7">AarF/ABC1/UbiB kinase family protein</fullName>
    </submittedName>
</protein>
<comment type="similarity">
    <text evidence="1">Belongs to the protein kinase superfamily. ADCK protein kinase family.</text>
</comment>
<keyword evidence="4" id="KW-0067">ATP-binding</keyword>
<dbReference type="Pfam" id="PF03109">
    <property type="entry name" value="ABC1"/>
    <property type="match status" value="1"/>
</dbReference>
<accession>A0A7Y0DXL7</accession>
<dbReference type="PANTHER" id="PTHR43851:SF3">
    <property type="entry name" value="COENZYME Q8"/>
    <property type="match status" value="1"/>
</dbReference>
<dbReference type="GO" id="GO:0016301">
    <property type="term" value="F:kinase activity"/>
    <property type="evidence" value="ECO:0007669"/>
    <property type="project" value="UniProtKB-KW"/>
</dbReference>
<feature type="domain" description="ABC1 atypical kinase-like" evidence="6">
    <location>
        <begin position="86"/>
        <end position="322"/>
    </location>
</feature>
<comment type="caution">
    <text evidence="7">The sequence shown here is derived from an EMBL/GenBank/DDBJ whole genome shotgun (WGS) entry which is preliminary data.</text>
</comment>
<dbReference type="RefSeq" id="WP_169623758.1">
    <property type="nucleotide sequence ID" value="NZ_JABBNT010000001.1"/>
</dbReference>
<dbReference type="GO" id="GO:0005524">
    <property type="term" value="F:ATP binding"/>
    <property type="evidence" value="ECO:0007669"/>
    <property type="project" value="UniProtKB-KW"/>
</dbReference>
<dbReference type="CDD" id="cd13970">
    <property type="entry name" value="ABC1_ADCK3"/>
    <property type="match status" value="1"/>
</dbReference>
<dbReference type="InterPro" id="IPR034646">
    <property type="entry name" value="ADCK3_dom"/>
</dbReference>
<name>A0A7Y0DXL7_9PROT</name>
<dbReference type="AlphaFoldDB" id="A0A7Y0DXL7"/>
<dbReference type="EMBL" id="JABBNT010000001">
    <property type="protein sequence ID" value="NMM43484.1"/>
    <property type="molecule type" value="Genomic_DNA"/>
</dbReference>
<keyword evidence="7" id="KW-0418">Kinase</keyword>
<dbReference type="InterPro" id="IPR004147">
    <property type="entry name" value="ABC1_dom"/>
</dbReference>
<evidence type="ECO:0000313" key="8">
    <source>
        <dbReference type="Proteomes" id="UP000539372"/>
    </source>
</evidence>
<feature type="coiled-coil region" evidence="5">
    <location>
        <begin position="172"/>
        <end position="199"/>
    </location>
</feature>
<reference evidence="7 8" key="1">
    <citation type="submission" date="2020-04" db="EMBL/GenBank/DDBJ databases">
        <title>Rhodospirillaceae bacterium KN72 isolated from deep sea.</title>
        <authorList>
            <person name="Zhang D.-C."/>
        </authorList>
    </citation>
    <scope>NUCLEOTIDE SEQUENCE [LARGE SCALE GENOMIC DNA]</scope>
    <source>
        <strain evidence="7 8">KN72</strain>
    </source>
</reference>
<evidence type="ECO:0000256" key="1">
    <source>
        <dbReference type="ARBA" id="ARBA00009670"/>
    </source>
</evidence>
<keyword evidence="5" id="KW-0175">Coiled coil</keyword>
<proteinExistence type="inferred from homology"/>
<evidence type="ECO:0000256" key="4">
    <source>
        <dbReference type="ARBA" id="ARBA00022840"/>
    </source>
</evidence>
<dbReference type="InterPro" id="IPR051409">
    <property type="entry name" value="Atypical_kinase_ADCK"/>
</dbReference>
<evidence type="ECO:0000259" key="6">
    <source>
        <dbReference type="Pfam" id="PF03109"/>
    </source>
</evidence>
<keyword evidence="3" id="KW-0547">Nucleotide-binding</keyword>
<dbReference type="SUPFAM" id="SSF56112">
    <property type="entry name" value="Protein kinase-like (PK-like)"/>
    <property type="match status" value="1"/>
</dbReference>
<evidence type="ECO:0000256" key="3">
    <source>
        <dbReference type="ARBA" id="ARBA00022741"/>
    </source>
</evidence>
<evidence type="ECO:0000256" key="2">
    <source>
        <dbReference type="ARBA" id="ARBA00022679"/>
    </source>
</evidence>
<keyword evidence="8" id="KW-1185">Reference proteome</keyword>
<evidence type="ECO:0000256" key="5">
    <source>
        <dbReference type="SAM" id="Coils"/>
    </source>
</evidence>
<keyword evidence="2" id="KW-0808">Transferase</keyword>
<sequence length="447" mass="49886">MSDRYEDNSKVSGQLIRAAKVGGAMAGLGARLAGARYLGVGIDKDRHAEQLKTAIGGLKGPLMKVAQILATIPDALPKEYAEELRQLQTNAPSMGWPFVRRRMATELGPSWQSRFGSFEREAAHAASLGQVHRGTLTDGTPVACKLQYPDMASAIDSDLRQLKMIFSLYERYDKAISTARIHEELAERLREELDYAREAKAMRLYAQILKDEPRVTVPEPVADLSTRRLLTMTWLDGKPLLDFKDAPQDVRNDIALALFRAWYVPFYGYGVIHGDPHLGNYAVREDSRSINLLDFGCIRIFPPAFVGGVIDLYHALRTNDDALAVHAYESWGFTNLSKEMLEVLNIWARFLYSPLMEDKVQKIQEADNGLYGAQIAGKVRAELSKLGGVEPPREFVLVDRAAIGLGSVFMHLRATVNWHRLFHELIDGFSVQNVEKNQKAATSSVAI</sequence>
<gene>
    <name evidence="7" type="ORF">HH303_03270</name>
</gene>
<dbReference type="Proteomes" id="UP000539372">
    <property type="component" value="Unassembled WGS sequence"/>
</dbReference>
<dbReference type="PANTHER" id="PTHR43851">
    <property type="match status" value="1"/>
</dbReference>